<evidence type="ECO:0000313" key="1">
    <source>
        <dbReference type="EMBL" id="TDX01453.1"/>
    </source>
</evidence>
<name>A0A4V6QA03_9BACT</name>
<dbReference type="RefSeq" id="WP_211352095.1">
    <property type="nucleotide sequence ID" value="NZ_SODV01000001.1"/>
</dbReference>
<organism evidence="1 2">
    <name type="scientific">Dinghuibacter silviterrae</name>
    <dbReference type="NCBI Taxonomy" id="1539049"/>
    <lineage>
        <taxon>Bacteria</taxon>
        <taxon>Pseudomonadati</taxon>
        <taxon>Bacteroidota</taxon>
        <taxon>Chitinophagia</taxon>
        <taxon>Chitinophagales</taxon>
        <taxon>Chitinophagaceae</taxon>
        <taxon>Dinghuibacter</taxon>
    </lineage>
</organism>
<protein>
    <submittedName>
        <fullName evidence="1">Uncharacterized protein</fullName>
    </submittedName>
</protein>
<sequence>MTVQQIEKFIALHPKGASGSVTISFKTRKNVQGVFIQTPDYEELKKKNFWRIVMSPNLDDYIRTKSLSHARIFNGLEFSKLSIP</sequence>
<dbReference type="EMBL" id="SODV01000001">
    <property type="protein sequence ID" value="TDX01453.1"/>
    <property type="molecule type" value="Genomic_DNA"/>
</dbReference>
<accession>A0A4V6QA03</accession>
<gene>
    <name evidence="1" type="ORF">EDB95_2488</name>
</gene>
<proteinExistence type="predicted"/>
<reference evidence="1 2" key="1">
    <citation type="submission" date="2019-03" db="EMBL/GenBank/DDBJ databases">
        <title>Genomic Encyclopedia of Type Strains, Phase IV (KMG-IV): sequencing the most valuable type-strain genomes for metagenomic binning, comparative biology and taxonomic classification.</title>
        <authorList>
            <person name="Goeker M."/>
        </authorList>
    </citation>
    <scope>NUCLEOTIDE SEQUENCE [LARGE SCALE GENOMIC DNA]</scope>
    <source>
        <strain evidence="1 2">DSM 100059</strain>
    </source>
</reference>
<keyword evidence="2" id="KW-1185">Reference proteome</keyword>
<dbReference type="Proteomes" id="UP000294498">
    <property type="component" value="Unassembled WGS sequence"/>
</dbReference>
<evidence type="ECO:0000313" key="2">
    <source>
        <dbReference type="Proteomes" id="UP000294498"/>
    </source>
</evidence>
<dbReference type="AlphaFoldDB" id="A0A4V6QA03"/>
<comment type="caution">
    <text evidence="1">The sequence shown here is derived from an EMBL/GenBank/DDBJ whole genome shotgun (WGS) entry which is preliminary data.</text>
</comment>